<gene>
    <name evidence="3" type="ordered locus">Desca_2651</name>
</gene>
<dbReference type="Proteomes" id="UP000009226">
    <property type="component" value="Chromosome"/>
</dbReference>
<keyword evidence="4" id="KW-1185">Reference proteome</keyword>
<dbReference type="GO" id="GO:0004222">
    <property type="term" value="F:metalloendopeptidase activity"/>
    <property type="evidence" value="ECO:0007669"/>
    <property type="project" value="TreeGrafter"/>
</dbReference>
<dbReference type="PANTHER" id="PTHR21666:SF270">
    <property type="entry name" value="MUREIN HYDROLASE ACTIVATOR ENVC"/>
    <property type="match status" value="1"/>
</dbReference>
<dbReference type="Gene3D" id="3.10.350.10">
    <property type="entry name" value="LysM domain"/>
    <property type="match status" value="1"/>
</dbReference>
<dbReference type="Gene3D" id="2.70.70.10">
    <property type="entry name" value="Glucose Permease (Domain IIA)"/>
    <property type="match status" value="1"/>
</dbReference>
<feature type="domain" description="LysM" evidence="2">
    <location>
        <begin position="69"/>
        <end position="113"/>
    </location>
</feature>
<accession>F6B646</accession>
<evidence type="ECO:0000313" key="3">
    <source>
        <dbReference type="EMBL" id="AEF95469.1"/>
    </source>
</evidence>
<feature type="chain" id="PRO_5003338007" evidence="1">
    <location>
        <begin position="33"/>
        <end position="256"/>
    </location>
</feature>
<evidence type="ECO:0000256" key="1">
    <source>
        <dbReference type="SAM" id="SignalP"/>
    </source>
</evidence>
<keyword evidence="1" id="KW-0732">Signal</keyword>
<dbReference type="Pfam" id="PF01476">
    <property type="entry name" value="LysM"/>
    <property type="match status" value="1"/>
</dbReference>
<reference evidence="3" key="1">
    <citation type="submission" date="2011-05" db="EMBL/GenBank/DDBJ databases">
        <title>Complete sequence of Desulfotomaculum carboxydivorans CO-1-SRB.</title>
        <authorList>
            <consortium name="US DOE Joint Genome Institute"/>
            <person name="Lucas S."/>
            <person name="Han J."/>
            <person name="Lapidus A."/>
            <person name="Cheng J.-F."/>
            <person name="Goodwin L."/>
            <person name="Pitluck S."/>
            <person name="Peters L."/>
            <person name="Mikhailova N."/>
            <person name="Lu M."/>
            <person name="Han C."/>
            <person name="Tapia R."/>
            <person name="Land M."/>
            <person name="Hauser L."/>
            <person name="Kyrpides N."/>
            <person name="Ivanova N."/>
            <person name="Pagani I."/>
            <person name="Stams A."/>
            <person name="Plugge C."/>
            <person name="Muyzer G."/>
            <person name="Kuever J."/>
            <person name="Parshina S."/>
            <person name="Ivanova A."/>
            <person name="Nazina T."/>
            <person name="Woyke T."/>
        </authorList>
    </citation>
    <scope>NUCLEOTIDE SEQUENCE [LARGE SCALE GENOMIC DNA]</scope>
    <source>
        <strain evidence="3">CO-1-SRB</strain>
    </source>
</reference>
<proteinExistence type="predicted"/>
<dbReference type="InterPro" id="IPR016047">
    <property type="entry name" value="M23ase_b-sheet_dom"/>
</dbReference>
<dbReference type="InterPro" id="IPR036779">
    <property type="entry name" value="LysM_dom_sf"/>
</dbReference>
<dbReference type="SMART" id="SM00257">
    <property type="entry name" value="LysM"/>
    <property type="match status" value="1"/>
</dbReference>
<dbReference type="InterPro" id="IPR011055">
    <property type="entry name" value="Dup_hybrid_motif"/>
</dbReference>
<dbReference type="Pfam" id="PF01551">
    <property type="entry name" value="Peptidase_M23"/>
    <property type="match status" value="1"/>
</dbReference>
<protein>
    <submittedName>
        <fullName evidence="3">Peptidase M23</fullName>
    </submittedName>
</protein>
<evidence type="ECO:0000313" key="4">
    <source>
        <dbReference type="Proteomes" id="UP000009226"/>
    </source>
</evidence>
<dbReference type="SUPFAM" id="SSF51261">
    <property type="entry name" value="Duplicated hybrid motif"/>
    <property type="match status" value="1"/>
</dbReference>
<dbReference type="eggNOG" id="COG0739">
    <property type="taxonomic scope" value="Bacteria"/>
</dbReference>
<sequence precursor="true">MTFTLRNKKRLLALAAAVIMITAAFGVLPASAGIDEVISDGAYQAPLAEEVKVTQPGEQAVKTGARVEMEYKVRPGDTLWRIAAGSGLTVLQLARANNLDNSDIILVGQTLIIPETTTTAAKTDKVPIGDWAWPVTGPITSSFGIRGDRPHEGIDIGAFTGDTVTAPEGGRVVWAAPRGTYGLTVIIDHGNGIRSLYAHCSKLLVHEGQQVNRREPIARVGNTGRSEGPHLHMEILRQGIPLDPLMFLKENLADKA</sequence>
<organism evidence="3 4">
    <name type="scientific">Desulfotomaculum nigrificans (strain DSM 14880 / VKM B-2319 / CO-1-SRB)</name>
    <name type="common">Desulfotomaculum carboxydivorans</name>
    <dbReference type="NCBI Taxonomy" id="868595"/>
    <lineage>
        <taxon>Bacteria</taxon>
        <taxon>Bacillati</taxon>
        <taxon>Bacillota</taxon>
        <taxon>Clostridia</taxon>
        <taxon>Eubacteriales</taxon>
        <taxon>Desulfotomaculaceae</taxon>
        <taxon>Desulfotomaculum</taxon>
    </lineage>
</organism>
<evidence type="ECO:0000259" key="2">
    <source>
        <dbReference type="PROSITE" id="PS51782"/>
    </source>
</evidence>
<feature type="signal peptide" evidence="1">
    <location>
        <begin position="1"/>
        <end position="32"/>
    </location>
</feature>
<dbReference type="RefSeq" id="WP_013810871.1">
    <property type="nucleotide sequence ID" value="NC_015565.1"/>
</dbReference>
<dbReference type="InterPro" id="IPR018392">
    <property type="entry name" value="LysM"/>
</dbReference>
<dbReference type="AlphaFoldDB" id="F6B646"/>
<dbReference type="InterPro" id="IPR050570">
    <property type="entry name" value="Cell_wall_metabolism_enzyme"/>
</dbReference>
<dbReference type="CDD" id="cd00118">
    <property type="entry name" value="LysM"/>
    <property type="match status" value="1"/>
</dbReference>
<dbReference type="EMBL" id="CP002736">
    <property type="protein sequence ID" value="AEF95469.1"/>
    <property type="molecule type" value="Genomic_DNA"/>
</dbReference>
<dbReference type="STRING" id="868595.Desca_2651"/>
<dbReference type="HOGENOM" id="CLU_029425_7_3_9"/>
<dbReference type="PROSITE" id="PS51782">
    <property type="entry name" value="LYSM"/>
    <property type="match status" value="1"/>
</dbReference>
<name>F6B646_DESCC</name>
<dbReference type="CDD" id="cd12797">
    <property type="entry name" value="M23_peptidase"/>
    <property type="match status" value="1"/>
</dbReference>
<dbReference type="PANTHER" id="PTHR21666">
    <property type="entry name" value="PEPTIDASE-RELATED"/>
    <property type="match status" value="1"/>
</dbReference>
<dbReference type="KEGG" id="dca:Desca_2651"/>